<dbReference type="EMBL" id="JACAZI010000001">
    <property type="protein sequence ID" value="KAF7371503.1"/>
    <property type="molecule type" value="Genomic_DNA"/>
</dbReference>
<comment type="caution">
    <text evidence="1">The sequence shown here is derived from an EMBL/GenBank/DDBJ whole genome shotgun (WGS) entry which is preliminary data.</text>
</comment>
<sequence>MAAQYPPIRSRMSTLDSASELTLSFSVYPHSACAATSKPHDQRSLPSFTHPPAKTAAHLRIRCLQISARRTPFTRIKGCIPKRRGVN</sequence>
<evidence type="ECO:0000313" key="1">
    <source>
        <dbReference type="EMBL" id="KAF7371503.1"/>
    </source>
</evidence>
<keyword evidence="2" id="KW-1185">Reference proteome</keyword>
<organism evidence="1 2">
    <name type="scientific">Mycena venus</name>
    <dbReference type="NCBI Taxonomy" id="2733690"/>
    <lineage>
        <taxon>Eukaryota</taxon>
        <taxon>Fungi</taxon>
        <taxon>Dikarya</taxon>
        <taxon>Basidiomycota</taxon>
        <taxon>Agaricomycotina</taxon>
        <taxon>Agaricomycetes</taxon>
        <taxon>Agaricomycetidae</taxon>
        <taxon>Agaricales</taxon>
        <taxon>Marasmiineae</taxon>
        <taxon>Mycenaceae</taxon>
        <taxon>Mycena</taxon>
    </lineage>
</organism>
<proteinExistence type="predicted"/>
<evidence type="ECO:0000313" key="2">
    <source>
        <dbReference type="Proteomes" id="UP000620124"/>
    </source>
</evidence>
<dbReference type="Proteomes" id="UP000620124">
    <property type="component" value="Unassembled WGS sequence"/>
</dbReference>
<accession>A0A8H7DGM3</accession>
<gene>
    <name evidence="1" type="ORF">MVEN_00005100</name>
</gene>
<protein>
    <submittedName>
        <fullName evidence="1">Uncharacterized protein</fullName>
    </submittedName>
</protein>
<dbReference type="AlphaFoldDB" id="A0A8H7DGM3"/>
<name>A0A8H7DGM3_9AGAR</name>
<reference evidence="1" key="1">
    <citation type="submission" date="2020-05" db="EMBL/GenBank/DDBJ databases">
        <title>Mycena genomes resolve the evolution of fungal bioluminescence.</title>
        <authorList>
            <person name="Tsai I.J."/>
        </authorList>
    </citation>
    <scope>NUCLEOTIDE SEQUENCE</scope>
    <source>
        <strain evidence="1">CCC161011</strain>
    </source>
</reference>